<dbReference type="AlphaFoldDB" id="A0A4R4YXY8"/>
<proteinExistence type="predicted"/>
<gene>
    <name evidence="1" type="ORF">E1288_17685</name>
</gene>
<evidence type="ECO:0000313" key="1">
    <source>
        <dbReference type="EMBL" id="TDD50371.1"/>
    </source>
</evidence>
<dbReference type="EMBL" id="SMKW01000021">
    <property type="protein sequence ID" value="TDD50371.1"/>
    <property type="molecule type" value="Genomic_DNA"/>
</dbReference>
<evidence type="ECO:0000313" key="2">
    <source>
        <dbReference type="Proteomes" id="UP000294947"/>
    </source>
</evidence>
<organism evidence="1 2">
    <name type="scientific">Saccharopolyspora elongata</name>
    <dbReference type="NCBI Taxonomy" id="2530387"/>
    <lineage>
        <taxon>Bacteria</taxon>
        <taxon>Bacillati</taxon>
        <taxon>Actinomycetota</taxon>
        <taxon>Actinomycetes</taxon>
        <taxon>Pseudonocardiales</taxon>
        <taxon>Pseudonocardiaceae</taxon>
        <taxon>Saccharopolyspora</taxon>
    </lineage>
</organism>
<protein>
    <submittedName>
        <fullName evidence="1">Uncharacterized protein</fullName>
    </submittedName>
</protein>
<comment type="caution">
    <text evidence="1">The sequence shown here is derived from an EMBL/GenBank/DDBJ whole genome shotgun (WGS) entry which is preliminary data.</text>
</comment>
<name>A0A4R4YXY8_9PSEU</name>
<dbReference type="RefSeq" id="WP_132486413.1">
    <property type="nucleotide sequence ID" value="NZ_SMKW01000021.1"/>
</dbReference>
<sequence>MAELIKREPLSPVHERIADELLKAPDPATDAPPLRSRIAFGVLGTLLLLAAAAIGARLVEQPAAAPRPVASAAPINGVLALRPDLVRAAGWPFDANGGFTAAAGFGGADDAPEAAEQGTANPAAGSHESALNLVDEFYRRLDHDPSSAVSLAAPELLAGQQAALVGAWQAVESTQLQVRTYSAGVVLAEIKARYPDGHRVVLRQLLTVESDASPRIVGAELLGARHIAPR</sequence>
<dbReference type="OrthoDB" id="3684083at2"/>
<accession>A0A4R4YXY8</accession>
<keyword evidence="2" id="KW-1185">Reference proteome</keyword>
<reference evidence="1 2" key="1">
    <citation type="submission" date="2019-03" db="EMBL/GenBank/DDBJ databases">
        <title>Draft genome sequences of novel Actinobacteria.</title>
        <authorList>
            <person name="Sahin N."/>
            <person name="Ay H."/>
            <person name="Saygin H."/>
        </authorList>
    </citation>
    <scope>NUCLEOTIDE SEQUENCE [LARGE SCALE GENOMIC DNA]</scope>
    <source>
        <strain evidence="1 2">7K502</strain>
    </source>
</reference>
<dbReference type="Proteomes" id="UP000294947">
    <property type="component" value="Unassembled WGS sequence"/>
</dbReference>